<gene>
    <name evidence="2" type="ORF">HNO88_000058</name>
</gene>
<name>A0A7W7NU35_9SPHN</name>
<evidence type="ECO:0000256" key="1">
    <source>
        <dbReference type="SAM" id="SignalP"/>
    </source>
</evidence>
<feature type="chain" id="PRO_5030787318" evidence="1">
    <location>
        <begin position="24"/>
        <end position="175"/>
    </location>
</feature>
<dbReference type="Gene3D" id="2.60.40.1890">
    <property type="entry name" value="PCu(A)C copper chaperone"/>
    <property type="match status" value="1"/>
</dbReference>
<reference evidence="2 3" key="1">
    <citation type="submission" date="2020-08" db="EMBL/GenBank/DDBJ databases">
        <title>Functional genomics of gut bacteria from endangered species of beetles.</title>
        <authorList>
            <person name="Carlos-Shanley C."/>
        </authorList>
    </citation>
    <scope>NUCLEOTIDE SEQUENCE [LARGE SCALE GENOMIC DNA]</scope>
    <source>
        <strain evidence="2 3">S00245</strain>
    </source>
</reference>
<dbReference type="SUPFAM" id="SSF110087">
    <property type="entry name" value="DR1885-like metal-binding protein"/>
    <property type="match status" value="1"/>
</dbReference>
<dbReference type="RefSeq" id="WP_184241629.1">
    <property type="nucleotide sequence ID" value="NZ_JACHLR010000001.1"/>
</dbReference>
<proteinExistence type="predicted"/>
<dbReference type="PROSITE" id="PS51257">
    <property type="entry name" value="PROKAR_LIPOPROTEIN"/>
    <property type="match status" value="1"/>
</dbReference>
<comment type="caution">
    <text evidence="2">The sequence shown here is derived from an EMBL/GenBank/DDBJ whole genome shotgun (WGS) entry which is preliminary data.</text>
</comment>
<dbReference type="PANTHER" id="PTHR36302:SF1">
    <property type="entry name" value="COPPER CHAPERONE PCU(A)C"/>
    <property type="match status" value="1"/>
</dbReference>
<evidence type="ECO:0000313" key="2">
    <source>
        <dbReference type="EMBL" id="MBB4856761.1"/>
    </source>
</evidence>
<feature type="signal peptide" evidence="1">
    <location>
        <begin position="1"/>
        <end position="23"/>
    </location>
</feature>
<dbReference type="InterPro" id="IPR036182">
    <property type="entry name" value="PCuAC_sf"/>
</dbReference>
<dbReference type="AlphaFoldDB" id="A0A7W7NU35"/>
<organism evidence="2 3">
    <name type="scientific">Novosphingobium chloroacetimidivorans</name>
    <dbReference type="NCBI Taxonomy" id="1428314"/>
    <lineage>
        <taxon>Bacteria</taxon>
        <taxon>Pseudomonadati</taxon>
        <taxon>Pseudomonadota</taxon>
        <taxon>Alphaproteobacteria</taxon>
        <taxon>Sphingomonadales</taxon>
        <taxon>Sphingomonadaceae</taxon>
        <taxon>Novosphingobium</taxon>
    </lineage>
</organism>
<dbReference type="EMBL" id="JACHLR010000001">
    <property type="protein sequence ID" value="MBB4856761.1"/>
    <property type="molecule type" value="Genomic_DNA"/>
</dbReference>
<accession>A0A7W7NU35</accession>
<dbReference type="Proteomes" id="UP000555448">
    <property type="component" value="Unassembled WGS sequence"/>
</dbReference>
<sequence>MRMHRTALLSALLLAAAITGCKGGEAPAPETSTGANESVDALGPDAKPGVTAGAARLVLPVIAGRPGVVYFRVANNTSAKITLAGVHVQGAGKAEMHRTSGGKMTPVEQVPIDAGASIAFVPGGLHIMAFDIEPSLKAGDRSELTLTFSDGDKISVPLKVEAMGANSGGMAGMSH</sequence>
<dbReference type="Pfam" id="PF04314">
    <property type="entry name" value="PCuAC"/>
    <property type="match status" value="1"/>
</dbReference>
<evidence type="ECO:0000313" key="3">
    <source>
        <dbReference type="Proteomes" id="UP000555448"/>
    </source>
</evidence>
<keyword evidence="1" id="KW-0732">Signal</keyword>
<protein>
    <submittedName>
        <fullName evidence="2">Copper(I)-binding protein</fullName>
    </submittedName>
</protein>
<dbReference type="PANTHER" id="PTHR36302">
    <property type="entry name" value="BLR7088 PROTEIN"/>
    <property type="match status" value="1"/>
</dbReference>
<keyword evidence="3" id="KW-1185">Reference proteome</keyword>
<dbReference type="InterPro" id="IPR007410">
    <property type="entry name" value="LpqE-like"/>
</dbReference>
<dbReference type="InterPro" id="IPR058248">
    <property type="entry name" value="Lxx211020-like"/>
</dbReference>